<dbReference type="Pfam" id="PF00196">
    <property type="entry name" value="GerE"/>
    <property type="match status" value="1"/>
</dbReference>
<dbReference type="GO" id="GO:0006355">
    <property type="term" value="P:regulation of DNA-templated transcription"/>
    <property type="evidence" value="ECO:0007669"/>
    <property type="project" value="InterPro"/>
</dbReference>
<dbReference type="PROSITE" id="PS50043">
    <property type="entry name" value="HTH_LUXR_2"/>
    <property type="match status" value="1"/>
</dbReference>
<feature type="domain" description="HTH luxR-type" evidence="2">
    <location>
        <begin position="131"/>
        <end position="196"/>
    </location>
</feature>
<dbReference type="Gene3D" id="3.40.50.2300">
    <property type="match status" value="1"/>
</dbReference>
<dbReference type="PRINTS" id="PR00038">
    <property type="entry name" value="HTHLUXR"/>
</dbReference>
<dbReference type="Proteomes" id="UP000504844">
    <property type="component" value="Chromosome"/>
</dbReference>
<proteinExistence type="predicted"/>
<dbReference type="InterPro" id="IPR016032">
    <property type="entry name" value="Sig_transdc_resp-reg_C-effctor"/>
</dbReference>
<keyword evidence="4" id="KW-1185">Reference proteome</keyword>
<keyword evidence="1" id="KW-0238">DNA-binding</keyword>
<evidence type="ECO:0000313" key="3">
    <source>
        <dbReference type="EMBL" id="QKJ66451.1"/>
    </source>
</evidence>
<organism evidence="3 4">
    <name type="scientific">Deefgea piscis</name>
    <dbReference type="NCBI Taxonomy" id="2739061"/>
    <lineage>
        <taxon>Bacteria</taxon>
        <taxon>Pseudomonadati</taxon>
        <taxon>Pseudomonadota</taxon>
        <taxon>Betaproteobacteria</taxon>
        <taxon>Neisseriales</taxon>
        <taxon>Chitinibacteraceae</taxon>
        <taxon>Deefgea</taxon>
    </lineage>
</organism>
<dbReference type="InterPro" id="IPR000792">
    <property type="entry name" value="Tscrpt_reg_LuxR_C"/>
</dbReference>
<protein>
    <submittedName>
        <fullName evidence="3">Response regulator transcription factor</fullName>
    </submittedName>
</protein>
<dbReference type="CDD" id="cd06170">
    <property type="entry name" value="LuxR_C_like"/>
    <property type="match status" value="1"/>
</dbReference>
<dbReference type="SUPFAM" id="SSF46894">
    <property type="entry name" value="C-terminal effector domain of the bipartite response regulators"/>
    <property type="match status" value="1"/>
</dbReference>
<dbReference type="AlphaFoldDB" id="A0A6M8SP30"/>
<dbReference type="RefSeq" id="WP_173532955.1">
    <property type="nucleotide sequence ID" value="NZ_CP054143.1"/>
</dbReference>
<dbReference type="KEGG" id="dee:HQN60_06935"/>
<dbReference type="PANTHER" id="PTHR43214">
    <property type="entry name" value="TWO-COMPONENT RESPONSE REGULATOR"/>
    <property type="match status" value="1"/>
</dbReference>
<dbReference type="SMART" id="SM00421">
    <property type="entry name" value="HTH_LUXR"/>
    <property type="match status" value="1"/>
</dbReference>
<dbReference type="InterPro" id="IPR039420">
    <property type="entry name" value="WalR-like"/>
</dbReference>
<evidence type="ECO:0000313" key="4">
    <source>
        <dbReference type="Proteomes" id="UP000504844"/>
    </source>
</evidence>
<dbReference type="PANTHER" id="PTHR43214:SF43">
    <property type="entry name" value="TWO-COMPONENT RESPONSE REGULATOR"/>
    <property type="match status" value="1"/>
</dbReference>
<gene>
    <name evidence="3" type="ORF">HQN60_06935</name>
</gene>
<sequence length="196" mass="21729">MTPAIYFYTQDSGLLRHWQASFDGVELPQQEWAHAAGSIAVIDSQYPALPAWNEPIWQQRMQHQFVIVVNTFPNDEEGYAVLLAGAAAYCHAAAPKELLQQVISAVISGEIWAGRSLVLRLLNAVNRLPAKPDPLLVLSDREREVAHAAARGQSNKEIARALNITERTVKAHLSACFEKLKVNDRVQLTLKVNGIN</sequence>
<reference evidence="3 4" key="1">
    <citation type="submission" date="2020-05" db="EMBL/GenBank/DDBJ databases">
        <title>Complete genome sequence of Deefgea sp. D17.</title>
        <authorList>
            <person name="Bae J.-W."/>
            <person name="Han J.E."/>
        </authorList>
    </citation>
    <scope>NUCLEOTIDE SEQUENCE [LARGE SCALE GENOMIC DNA]</scope>
    <source>
        <strain evidence="3 4">D17</strain>
    </source>
</reference>
<dbReference type="EMBL" id="CP054143">
    <property type="protein sequence ID" value="QKJ66451.1"/>
    <property type="molecule type" value="Genomic_DNA"/>
</dbReference>
<dbReference type="GO" id="GO:0003677">
    <property type="term" value="F:DNA binding"/>
    <property type="evidence" value="ECO:0007669"/>
    <property type="project" value="UniProtKB-KW"/>
</dbReference>
<evidence type="ECO:0000256" key="1">
    <source>
        <dbReference type="ARBA" id="ARBA00023125"/>
    </source>
</evidence>
<accession>A0A6M8SP30</accession>
<dbReference type="InterPro" id="IPR036388">
    <property type="entry name" value="WH-like_DNA-bd_sf"/>
</dbReference>
<name>A0A6M8SP30_9NEIS</name>
<evidence type="ECO:0000259" key="2">
    <source>
        <dbReference type="PROSITE" id="PS50043"/>
    </source>
</evidence>
<dbReference type="Gene3D" id="1.10.10.10">
    <property type="entry name" value="Winged helix-like DNA-binding domain superfamily/Winged helix DNA-binding domain"/>
    <property type="match status" value="1"/>
</dbReference>